<name>F4XXT5_9CYAN</name>
<dbReference type="Proteomes" id="UP000003959">
    <property type="component" value="Unassembled WGS sequence"/>
</dbReference>
<reference evidence="2" key="1">
    <citation type="journal article" date="2011" name="Proc. Natl. Acad. Sci. U.S.A.">
        <title>Genomic insights into the physiology and ecology of the marine filamentous cyanobacterium Lyngbya majuscula.</title>
        <authorList>
            <person name="Jones A.C."/>
            <person name="Monroe E.A."/>
            <person name="Podell S."/>
            <person name="Hess W.R."/>
            <person name="Klages S."/>
            <person name="Esquenazi E."/>
            <person name="Niessen S."/>
            <person name="Hoover H."/>
            <person name="Rothmann M."/>
            <person name="Lasken R.S."/>
            <person name="Yates J.R.III."/>
            <person name="Reinhardt R."/>
            <person name="Kube M."/>
            <person name="Burkart M.D."/>
            <person name="Allen E.E."/>
            <person name="Dorrestein P.C."/>
            <person name="Gerwick W.H."/>
            <person name="Gerwick L."/>
        </authorList>
    </citation>
    <scope>NUCLEOTIDE SEQUENCE [LARGE SCALE GENOMIC DNA]</scope>
    <source>
        <strain evidence="2">3L</strain>
    </source>
</reference>
<gene>
    <name evidence="1" type="ORF">LYNGBM3L_48800</name>
</gene>
<protein>
    <submittedName>
        <fullName evidence="1">Uncharacterized protein</fullName>
    </submittedName>
</protein>
<proteinExistence type="predicted"/>
<sequence>MENAMFLRNIAFCPGALGEGHPGITFTQSSIAQHLDAMFLRNRLAYGLSFRAYAMARRACQRRLAQRATLRDEAFAKRGQRPQLPRLCDRKQLSTFNLPYGKAKDEQRSTFNLGQKATRARSTVNFQHSTFNLQPIPTAA</sequence>
<evidence type="ECO:0000313" key="1">
    <source>
        <dbReference type="EMBL" id="EGJ30588.1"/>
    </source>
</evidence>
<evidence type="ECO:0000313" key="2">
    <source>
        <dbReference type="Proteomes" id="UP000003959"/>
    </source>
</evidence>
<organism evidence="1 2">
    <name type="scientific">Moorena producens 3L</name>
    <dbReference type="NCBI Taxonomy" id="489825"/>
    <lineage>
        <taxon>Bacteria</taxon>
        <taxon>Bacillati</taxon>
        <taxon>Cyanobacteriota</taxon>
        <taxon>Cyanophyceae</taxon>
        <taxon>Coleofasciculales</taxon>
        <taxon>Coleofasciculaceae</taxon>
        <taxon>Moorena</taxon>
    </lineage>
</organism>
<dbReference type="AlphaFoldDB" id="F4XXT5"/>
<dbReference type="EMBL" id="GL890950">
    <property type="protein sequence ID" value="EGJ30588.1"/>
    <property type="molecule type" value="Genomic_DNA"/>
</dbReference>
<accession>F4XXT5</accession>
<dbReference type="HOGENOM" id="CLU_1832898_0_0_3"/>
<keyword evidence="2" id="KW-1185">Reference proteome</keyword>
<dbReference type="RefSeq" id="WP_009149564.1">
    <property type="nucleotide sequence ID" value="NZ_GL890950.1"/>
</dbReference>